<organism evidence="2 3">
    <name type="scientific">Actinomyces denticolens</name>
    <dbReference type="NCBI Taxonomy" id="52767"/>
    <lineage>
        <taxon>Bacteria</taxon>
        <taxon>Bacillati</taxon>
        <taxon>Actinomycetota</taxon>
        <taxon>Actinomycetes</taxon>
        <taxon>Actinomycetales</taxon>
        <taxon>Actinomycetaceae</taxon>
        <taxon>Actinomyces</taxon>
    </lineage>
</organism>
<dbReference type="Proteomes" id="UP000184390">
    <property type="component" value="Unassembled WGS sequence"/>
</dbReference>
<dbReference type="EMBL" id="FQYL01000005">
    <property type="protein sequence ID" value="SHI78662.1"/>
    <property type="molecule type" value="Genomic_DNA"/>
</dbReference>
<proteinExistence type="predicted"/>
<dbReference type="InterPro" id="IPR011335">
    <property type="entry name" value="Restrct_endonuc-II-like"/>
</dbReference>
<gene>
    <name evidence="2" type="ORF">SAMN05216246_1052</name>
</gene>
<comment type="caution">
    <text evidence="2">The sequence shown here is derived from an EMBL/GenBank/DDBJ whole genome shotgun (WGS) entry which is preliminary data.</text>
</comment>
<evidence type="ECO:0000259" key="1">
    <source>
        <dbReference type="Pfam" id="PF04480"/>
    </source>
</evidence>
<evidence type="ECO:0000313" key="3">
    <source>
        <dbReference type="Proteomes" id="UP000184390"/>
    </source>
</evidence>
<dbReference type="SUPFAM" id="SSF52980">
    <property type="entry name" value="Restriction endonuclease-like"/>
    <property type="match status" value="1"/>
</dbReference>
<dbReference type="Gene3D" id="3.40.960.10">
    <property type="entry name" value="VSR Endonuclease"/>
    <property type="match status" value="1"/>
</dbReference>
<protein>
    <recommendedName>
        <fullName evidence="1">DUF559 domain-containing protein</fullName>
    </recommendedName>
</protein>
<evidence type="ECO:0000313" key="2">
    <source>
        <dbReference type="EMBL" id="SHI78662.1"/>
    </source>
</evidence>
<reference evidence="2 3" key="1">
    <citation type="submission" date="2016-11" db="EMBL/GenBank/DDBJ databases">
        <authorList>
            <person name="Varghese N."/>
            <person name="Submissions S."/>
        </authorList>
    </citation>
    <scope>NUCLEOTIDE SEQUENCE [LARGE SCALE GENOMIC DNA]</scope>
    <source>
        <strain evidence="2 3">PA</strain>
    </source>
</reference>
<name>A0ABY1IBA4_9ACTO</name>
<dbReference type="Pfam" id="PF04480">
    <property type="entry name" value="DUF559"/>
    <property type="match status" value="1"/>
</dbReference>
<dbReference type="InterPro" id="IPR007569">
    <property type="entry name" value="DUF559"/>
</dbReference>
<dbReference type="RefSeq" id="WP_080461595.1">
    <property type="nucleotide sequence ID" value="NZ_BDIO01000006.1"/>
</dbReference>
<keyword evidence="3" id="KW-1185">Reference proteome</keyword>
<accession>A0ABY1IBA4</accession>
<feature type="domain" description="DUF559" evidence="1">
    <location>
        <begin position="118"/>
        <end position="183"/>
    </location>
</feature>
<sequence>MAGGLPVTDLVRTAVDCARYMPARTAVPVVDSALRKIAQPDRFHPTMALDAWRSARAEMLGDLIAAGRGRGVRRARWVLEMTTLWSESPGESQVRWLTRALGLPPGSPQVQITVDGYRYFVDLCWPDLRIIIEFDGRLKYERMDVIWEEKRRQDRIESAGWRFLRVTWEDLADLEALAARILALFPAEVVRAARRVPIAWS</sequence>